<dbReference type="SUPFAM" id="SSF54695">
    <property type="entry name" value="POZ domain"/>
    <property type="match status" value="1"/>
</dbReference>
<dbReference type="GO" id="GO:0005886">
    <property type="term" value="C:plasma membrane"/>
    <property type="evidence" value="ECO:0007669"/>
    <property type="project" value="TreeGrafter"/>
</dbReference>
<dbReference type="GO" id="GO:0007266">
    <property type="term" value="P:Rho protein signal transduction"/>
    <property type="evidence" value="ECO:0007669"/>
    <property type="project" value="TreeGrafter"/>
</dbReference>
<evidence type="ECO:0000259" key="4">
    <source>
        <dbReference type="PROSITE" id="PS50108"/>
    </source>
</evidence>
<dbReference type="EMBL" id="JAHKSW010000003">
    <property type="protein sequence ID" value="KAG7333884.1"/>
    <property type="molecule type" value="Genomic_DNA"/>
</dbReference>
<evidence type="ECO:0000256" key="3">
    <source>
        <dbReference type="SAM" id="MobiDB-lite"/>
    </source>
</evidence>
<organism evidence="5 6">
    <name type="scientific">Hemibagrus wyckioides</name>
    <dbReference type="NCBI Taxonomy" id="337641"/>
    <lineage>
        <taxon>Eukaryota</taxon>
        <taxon>Metazoa</taxon>
        <taxon>Chordata</taxon>
        <taxon>Craniata</taxon>
        <taxon>Vertebrata</taxon>
        <taxon>Euteleostomi</taxon>
        <taxon>Actinopterygii</taxon>
        <taxon>Neopterygii</taxon>
        <taxon>Teleostei</taxon>
        <taxon>Ostariophysi</taxon>
        <taxon>Siluriformes</taxon>
        <taxon>Bagridae</taxon>
        <taxon>Hemibagrus</taxon>
    </lineage>
</organism>
<dbReference type="Pfam" id="PF00651">
    <property type="entry name" value="BTB"/>
    <property type="match status" value="1"/>
</dbReference>
<name>A0A9D3P5D0_9TELE</name>
<feature type="region of interest" description="Disordered" evidence="3">
    <location>
        <begin position="216"/>
        <end position="239"/>
    </location>
</feature>
<dbReference type="GO" id="GO:0031267">
    <property type="term" value="F:small GTPase binding"/>
    <property type="evidence" value="ECO:0007669"/>
    <property type="project" value="TreeGrafter"/>
</dbReference>
<dbReference type="PROSITE" id="PS50108">
    <property type="entry name" value="CRIB"/>
    <property type="match status" value="1"/>
</dbReference>
<dbReference type="InterPro" id="IPR000095">
    <property type="entry name" value="CRIB_dom"/>
</dbReference>
<dbReference type="GO" id="GO:0005856">
    <property type="term" value="C:cytoskeleton"/>
    <property type="evidence" value="ECO:0007669"/>
    <property type="project" value="TreeGrafter"/>
</dbReference>
<sequence length="439" mass="49043">MPAKTPIYLKSNNSKKGKKCRLRDILSPDMISPPLGDFRHTVHIGKGGLCDTFGDMTFLQGKFELLPGKSGLIRPQYGAHGEFMRANSASDASYIETPSPILKNAISLPTIGGSQALTLPHITTTILPMTRDPLDDPPTPPASSEETDDLEILQMENLLQSITIFRRDPSPLLEEVSEKSLFPINFMEKSLEKNTPIPQYTSENDDTKKSLMSLFINGNHNENDNSNRSSKCKDNGINNNGYNDMDSDIFLYEKELASMNGDWENRDSGVEEGRICDFDFELSKSKSLSQESVNHNTGSLLSLELDLGPSILDDILNIMSDVGLEPNIFQESDLFSKGPPEFSVYTVHNVASYIMRPIIQYAYSKQIDITQRNVKDLLAAAEYLSVSDIVQLCKQFPEKQHCEEDRCETTASPATTFWPDVPPWERSLLYKLGIFPPTA</sequence>
<dbReference type="GO" id="GO:0008360">
    <property type="term" value="P:regulation of cell shape"/>
    <property type="evidence" value="ECO:0007669"/>
    <property type="project" value="TreeGrafter"/>
</dbReference>
<dbReference type="GO" id="GO:0030838">
    <property type="term" value="P:positive regulation of actin filament polymerization"/>
    <property type="evidence" value="ECO:0007669"/>
    <property type="project" value="TreeGrafter"/>
</dbReference>
<dbReference type="Pfam" id="PF14957">
    <property type="entry name" value="BORG_CEP"/>
    <property type="match status" value="1"/>
</dbReference>
<dbReference type="PANTHER" id="PTHR15344:SF3">
    <property type="entry name" value="CDC42 EFFECTOR PROTEIN 3"/>
    <property type="match status" value="1"/>
</dbReference>
<keyword evidence="6" id="KW-1185">Reference proteome</keyword>
<dbReference type="OrthoDB" id="9948028at2759"/>
<dbReference type="GO" id="GO:0031274">
    <property type="term" value="P:positive regulation of pseudopodium assembly"/>
    <property type="evidence" value="ECO:0007669"/>
    <property type="project" value="TreeGrafter"/>
</dbReference>
<dbReference type="InterPro" id="IPR051296">
    <property type="entry name" value="Cdc42_Effector_BORG/CEP"/>
</dbReference>
<dbReference type="InterPro" id="IPR011333">
    <property type="entry name" value="SKP1/BTB/POZ_sf"/>
</dbReference>
<comment type="caution">
    <text evidence="5">The sequence shown here is derived from an EMBL/GenBank/DDBJ whole genome shotgun (WGS) entry which is preliminary data.</text>
</comment>
<dbReference type="AlphaFoldDB" id="A0A9D3P5D0"/>
<dbReference type="PANTHER" id="PTHR15344">
    <property type="entry name" value="CDC42 EFFECTOR PROTEIN BORG"/>
    <property type="match status" value="1"/>
</dbReference>
<dbReference type="InterPro" id="IPR000210">
    <property type="entry name" value="BTB/POZ_dom"/>
</dbReference>
<comment type="subcellular location">
    <subcellularLocation>
        <location evidence="1">Endomembrane system</location>
        <topology evidence="1">Peripheral membrane protein</topology>
    </subcellularLocation>
</comment>
<dbReference type="SMART" id="SM00285">
    <property type="entry name" value="PBD"/>
    <property type="match status" value="1"/>
</dbReference>
<dbReference type="Gene3D" id="3.30.710.10">
    <property type="entry name" value="Potassium Channel Kv1.1, Chain A"/>
    <property type="match status" value="1"/>
</dbReference>
<evidence type="ECO:0000256" key="2">
    <source>
        <dbReference type="ARBA" id="ARBA00010770"/>
    </source>
</evidence>
<feature type="domain" description="CRIB" evidence="4">
    <location>
        <begin position="31"/>
        <end position="45"/>
    </location>
</feature>
<dbReference type="Proteomes" id="UP000824219">
    <property type="component" value="Linkage Group LG03"/>
</dbReference>
<dbReference type="Pfam" id="PF00786">
    <property type="entry name" value="PBD"/>
    <property type="match status" value="1"/>
</dbReference>
<protein>
    <recommendedName>
        <fullName evidence="4">CRIB domain-containing protein</fullName>
    </recommendedName>
</protein>
<dbReference type="GO" id="GO:0012505">
    <property type="term" value="C:endomembrane system"/>
    <property type="evidence" value="ECO:0007669"/>
    <property type="project" value="UniProtKB-SubCell"/>
</dbReference>
<feature type="compositionally biased region" description="Polar residues" evidence="3">
    <location>
        <begin position="216"/>
        <end position="229"/>
    </location>
</feature>
<evidence type="ECO:0000313" key="5">
    <source>
        <dbReference type="EMBL" id="KAG7333884.1"/>
    </source>
</evidence>
<reference evidence="5 6" key="1">
    <citation type="submission" date="2021-06" db="EMBL/GenBank/DDBJ databases">
        <title>Chromosome-level genome assembly of the red-tail catfish (Hemibagrus wyckioides).</title>
        <authorList>
            <person name="Shao F."/>
        </authorList>
    </citation>
    <scope>NUCLEOTIDE SEQUENCE [LARGE SCALE GENOMIC DNA]</scope>
    <source>
        <strain evidence="5">EC202008001</strain>
        <tissue evidence="5">Blood</tissue>
    </source>
</reference>
<evidence type="ECO:0000256" key="1">
    <source>
        <dbReference type="ARBA" id="ARBA00004184"/>
    </source>
</evidence>
<accession>A0A9D3P5D0</accession>
<dbReference type="InterPro" id="IPR029273">
    <property type="entry name" value="Cdc42_effect-like"/>
</dbReference>
<proteinExistence type="inferred from homology"/>
<evidence type="ECO:0000313" key="6">
    <source>
        <dbReference type="Proteomes" id="UP000824219"/>
    </source>
</evidence>
<gene>
    <name evidence="5" type="ORF">KOW79_002291</name>
</gene>
<dbReference type="GO" id="GO:0005737">
    <property type="term" value="C:cytoplasm"/>
    <property type="evidence" value="ECO:0007669"/>
    <property type="project" value="UniProtKB-ARBA"/>
</dbReference>
<comment type="similarity">
    <text evidence="2">Belongs to the BORG/CEP family.</text>
</comment>